<dbReference type="InterPro" id="IPR002197">
    <property type="entry name" value="HTH_Fis"/>
</dbReference>
<reference evidence="7 8" key="1">
    <citation type="submission" date="2016-10" db="EMBL/GenBank/DDBJ databases">
        <authorList>
            <person name="de Groot N.N."/>
        </authorList>
    </citation>
    <scope>NUCLEOTIDE SEQUENCE [LARGE SCALE GENOMIC DNA]</scope>
    <source>
        <strain evidence="7 8">NLAE-zl-G419</strain>
    </source>
</reference>
<dbReference type="GeneID" id="90543517"/>
<dbReference type="FunFam" id="3.40.50.300:FF:000006">
    <property type="entry name" value="DNA-binding transcriptional regulator NtrC"/>
    <property type="match status" value="1"/>
</dbReference>
<proteinExistence type="predicted"/>
<keyword evidence="5" id="KW-0804">Transcription</keyword>
<evidence type="ECO:0000256" key="2">
    <source>
        <dbReference type="ARBA" id="ARBA00022840"/>
    </source>
</evidence>
<dbReference type="InterPro" id="IPR027417">
    <property type="entry name" value="P-loop_NTPase"/>
</dbReference>
<dbReference type="EMBL" id="FOOE01000022">
    <property type="protein sequence ID" value="SFG04055.1"/>
    <property type="molecule type" value="Genomic_DNA"/>
</dbReference>
<keyword evidence="4 7" id="KW-0238">DNA-binding</keyword>
<protein>
    <submittedName>
        <fullName evidence="7">Transcriptional regulator containing PAS, AAA-type ATPase, and DNA-binding Fis domains</fullName>
    </submittedName>
</protein>
<sequence length="453" mass="51699">MEEILSLECIEILDAICKRIVIINTKSEIVHMSEDYCEFLSVVQNEIIGKHITEVVENTRMHKVLKTGEAEYSHLQRIHGRNMIATRIPIIKEGKITGVLGYVNYKDTREVQELYNKIFNMEKKISCYKSSLKAEVTSKYSLGSIIGKSDLILESKELAVKSALTDSTVLLLGESGTGKELFAHAIHSLSSRRDKPLVRVNCSAIPRELLESELFGYEKGAFTGANKSGKIGKFELANNGTIFLDEIGDMPLFMQAKILRVLQEKEVEPIGSNMPIKLNIRIIAATNKDLQAMVKEKTFREDLYYRLNVIKINVPALRHREGDIELLSYHFLNLLSLKMGKQVKKISKEAMALLNKFDWPGNVRELQNVIEWCLNIIDESDVINVNDLPERLKKNEPIIKDIKTLEERLLDTEKKVIYEALITYKGNKSLAARKLNISRVTLYEKIKKYDIKI</sequence>
<dbReference type="PANTHER" id="PTHR32071:SF57">
    <property type="entry name" value="C4-DICARBOXYLATE TRANSPORT TRANSCRIPTIONAL REGULATORY PROTEIN DCTD"/>
    <property type="match status" value="1"/>
</dbReference>
<dbReference type="Pfam" id="PF25601">
    <property type="entry name" value="AAA_lid_14"/>
    <property type="match status" value="1"/>
</dbReference>
<dbReference type="RefSeq" id="WP_051196300.1">
    <property type="nucleotide sequence ID" value="NZ_BAAACD010000034.1"/>
</dbReference>
<dbReference type="AlphaFoldDB" id="A0A1I2NJ93"/>
<accession>A0A1I2NJ93</accession>
<evidence type="ECO:0000256" key="4">
    <source>
        <dbReference type="ARBA" id="ARBA00023125"/>
    </source>
</evidence>
<dbReference type="Proteomes" id="UP000182135">
    <property type="component" value="Unassembled WGS sequence"/>
</dbReference>
<dbReference type="InterPro" id="IPR025662">
    <property type="entry name" value="Sigma_54_int_dom_ATP-bd_1"/>
</dbReference>
<keyword evidence="8" id="KW-1185">Reference proteome</keyword>
<keyword evidence="2" id="KW-0067">ATP-binding</keyword>
<evidence type="ECO:0000256" key="1">
    <source>
        <dbReference type="ARBA" id="ARBA00022741"/>
    </source>
</evidence>
<dbReference type="InterPro" id="IPR002078">
    <property type="entry name" value="Sigma_54_int"/>
</dbReference>
<name>A0A1I2NJ93_9CLOT</name>
<dbReference type="Pfam" id="PF02954">
    <property type="entry name" value="HTH_8"/>
    <property type="match status" value="1"/>
</dbReference>
<dbReference type="SMART" id="SM00382">
    <property type="entry name" value="AAA"/>
    <property type="match status" value="1"/>
</dbReference>
<keyword evidence="3" id="KW-0805">Transcription regulation</keyword>
<dbReference type="PRINTS" id="PR01590">
    <property type="entry name" value="HTHFIS"/>
</dbReference>
<evidence type="ECO:0000313" key="8">
    <source>
        <dbReference type="Proteomes" id="UP000182135"/>
    </source>
</evidence>
<dbReference type="InterPro" id="IPR025944">
    <property type="entry name" value="Sigma_54_int_dom_CS"/>
</dbReference>
<evidence type="ECO:0000259" key="6">
    <source>
        <dbReference type="PROSITE" id="PS50045"/>
    </source>
</evidence>
<dbReference type="STRING" id="1529.SAMN04487885_12239"/>
<dbReference type="PROSITE" id="PS00676">
    <property type="entry name" value="SIGMA54_INTERACT_2"/>
    <property type="match status" value="1"/>
</dbReference>
<evidence type="ECO:0000256" key="5">
    <source>
        <dbReference type="ARBA" id="ARBA00023163"/>
    </source>
</evidence>
<dbReference type="PANTHER" id="PTHR32071">
    <property type="entry name" value="TRANSCRIPTIONAL REGULATORY PROTEIN"/>
    <property type="match status" value="1"/>
</dbReference>
<dbReference type="SUPFAM" id="SSF52540">
    <property type="entry name" value="P-loop containing nucleoside triphosphate hydrolases"/>
    <property type="match status" value="1"/>
</dbReference>
<dbReference type="eggNOG" id="COG3829">
    <property type="taxonomic scope" value="Bacteria"/>
</dbReference>
<dbReference type="InterPro" id="IPR003593">
    <property type="entry name" value="AAA+_ATPase"/>
</dbReference>
<gene>
    <name evidence="7" type="ORF">SAMN04487885_12239</name>
</gene>
<organism evidence="7 8">
    <name type="scientific">Clostridium cadaveris</name>
    <dbReference type="NCBI Taxonomy" id="1529"/>
    <lineage>
        <taxon>Bacteria</taxon>
        <taxon>Bacillati</taxon>
        <taxon>Bacillota</taxon>
        <taxon>Clostridia</taxon>
        <taxon>Eubacteriales</taxon>
        <taxon>Clostridiaceae</taxon>
        <taxon>Clostridium</taxon>
    </lineage>
</organism>
<dbReference type="Gene3D" id="1.10.8.60">
    <property type="match status" value="1"/>
</dbReference>
<dbReference type="CDD" id="cd00009">
    <property type="entry name" value="AAA"/>
    <property type="match status" value="1"/>
</dbReference>
<dbReference type="InterPro" id="IPR009057">
    <property type="entry name" value="Homeodomain-like_sf"/>
</dbReference>
<dbReference type="SUPFAM" id="SSF55785">
    <property type="entry name" value="PYP-like sensor domain (PAS domain)"/>
    <property type="match status" value="1"/>
</dbReference>
<evidence type="ECO:0000256" key="3">
    <source>
        <dbReference type="ARBA" id="ARBA00023015"/>
    </source>
</evidence>
<evidence type="ECO:0000313" key="7">
    <source>
        <dbReference type="EMBL" id="SFG04055.1"/>
    </source>
</evidence>
<dbReference type="Gene3D" id="3.30.450.20">
    <property type="entry name" value="PAS domain"/>
    <property type="match status" value="1"/>
</dbReference>
<dbReference type="GO" id="GO:0043565">
    <property type="term" value="F:sequence-specific DNA binding"/>
    <property type="evidence" value="ECO:0007669"/>
    <property type="project" value="InterPro"/>
</dbReference>
<dbReference type="GO" id="GO:0006355">
    <property type="term" value="P:regulation of DNA-templated transcription"/>
    <property type="evidence" value="ECO:0007669"/>
    <property type="project" value="InterPro"/>
</dbReference>
<dbReference type="Gene3D" id="3.40.50.300">
    <property type="entry name" value="P-loop containing nucleotide triphosphate hydrolases"/>
    <property type="match status" value="1"/>
</dbReference>
<dbReference type="Pfam" id="PF00158">
    <property type="entry name" value="Sigma54_activat"/>
    <property type="match status" value="1"/>
</dbReference>
<dbReference type="InterPro" id="IPR025943">
    <property type="entry name" value="Sigma_54_int_dom_ATP-bd_2"/>
</dbReference>
<dbReference type="SUPFAM" id="SSF46689">
    <property type="entry name" value="Homeodomain-like"/>
    <property type="match status" value="1"/>
</dbReference>
<keyword evidence="1" id="KW-0547">Nucleotide-binding</keyword>
<dbReference type="InterPro" id="IPR058031">
    <property type="entry name" value="AAA_lid_NorR"/>
</dbReference>
<dbReference type="PROSITE" id="PS00675">
    <property type="entry name" value="SIGMA54_INTERACT_1"/>
    <property type="match status" value="1"/>
</dbReference>
<dbReference type="Gene3D" id="1.10.10.60">
    <property type="entry name" value="Homeodomain-like"/>
    <property type="match status" value="1"/>
</dbReference>
<dbReference type="PROSITE" id="PS00688">
    <property type="entry name" value="SIGMA54_INTERACT_3"/>
    <property type="match status" value="1"/>
</dbReference>
<dbReference type="GO" id="GO:0005524">
    <property type="term" value="F:ATP binding"/>
    <property type="evidence" value="ECO:0007669"/>
    <property type="project" value="UniProtKB-KW"/>
</dbReference>
<dbReference type="PROSITE" id="PS50045">
    <property type="entry name" value="SIGMA54_INTERACT_4"/>
    <property type="match status" value="1"/>
</dbReference>
<dbReference type="InterPro" id="IPR035965">
    <property type="entry name" value="PAS-like_dom_sf"/>
</dbReference>
<feature type="domain" description="Sigma-54 factor interaction" evidence="6">
    <location>
        <begin position="145"/>
        <end position="375"/>
    </location>
</feature>